<evidence type="ECO:0000256" key="1">
    <source>
        <dbReference type="SAM" id="Phobius"/>
    </source>
</evidence>
<comment type="caution">
    <text evidence="2">The sequence shown here is derived from an EMBL/GenBank/DDBJ whole genome shotgun (WGS) entry which is preliminary data.</text>
</comment>
<name>K0VAJ1_MYCFO</name>
<keyword evidence="1" id="KW-0812">Transmembrane</keyword>
<evidence type="ECO:0000313" key="3">
    <source>
        <dbReference type="Proteomes" id="UP000006043"/>
    </source>
</evidence>
<gene>
    <name evidence="2" type="ORF">MFORT_01211</name>
</gene>
<dbReference type="Proteomes" id="UP000006043">
    <property type="component" value="Unassembled WGS sequence"/>
</dbReference>
<proteinExistence type="predicted"/>
<sequence length="38" mass="4154">MGALIMLGSLFVLIALIVGLVLYFDPEARRTSTTEADR</sequence>
<dbReference type="PATRIC" id="fig|1214102.3.peg.240"/>
<protein>
    <submittedName>
        <fullName evidence="2">Uncharacterized protein</fullName>
    </submittedName>
</protein>
<organism evidence="2 3">
    <name type="scientific">Mycolicibacterium fortuitum subsp. fortuitum DSM 46621 = ATCC 6841 = JCM 6387</name>
    <dbReference type="NCBI Taxonomy" id="1214102"/>
    <lineage>
        <taxon>Bacteria</taxon>
        <taxon>Bacillati</taxon>
        <taxon>Actinomycetota</taxon>
        <taxon>Actinomycetes</taxon>
        <taxon>Mycobacteriales</taxon>
        <taxon>Mycobacteriaceae</taxon>
        <taxon>Mycolicibacterium</taxon>
    </lineage>
</organism>
<evidence type="ECO:0000313" key="2">
    <source>
        <dbReference type="EMBL" id="EJZ16021.1"/>
    </source>
</evidence>
<keyword evidence="1" id="KW-1133">Transmembrane helix</keyword>
<accession>K0VAJ1</accession>
<dbReference type="AlphaFoldDB" id="K0VAJ1"/>
<reference evidence="2 3" key="1">
    <citation type="journal article" date="2012" name="J. Bacteriol.">
        <title>Complete Genome Sequence of Mycobacterium fortuitum subsp. fortuitum Type Strain DSM46621.</title>
        <authorList>
            <person name="Ho Y.S."/>
            <person name="Adroub S.A."/>
            <person name="Aleisa F."/>
            <person name="Mahmood H."/>
            <person name="Othoum G."/>
            <person name="Rashid F."/>
            <person name="Zaher M."/>
            <person name="Ali S."/>
            <person name="Bitter W."/>
            <person name="Pain A."/>
            <person name="Abdallah A.M."/>
        </authorList>
    </citation>
    <scope>NUCLEOTIDE SEQUENCE [LARGE SCALE GENOMIC DNA]</scope>
    <source>
        <strain evidence="3">DSM46621</strain>
    </source>
</reference>
<dbReference type="EMBL" id="ALQB01000003">
    <property type="protein sequence ID" value="EJZ16021.1"/>
    <property type="molecule type" value="Genomic_DNA"/>
</dbReference>
<feature type="transmembrane region" description="Helical" evidence="1">
    <location>
        <begin position="6"/>
        <end position="24"/>
    </location>
</feature>
<dbReference type="HOGENOM" id="CLU_213876_0_0_11"/>
<keyword evidence="1" id="KW-0472">Membrane</keyword>